<evidence type="ECO:0000313" key="3">
    <source>
        <dbReference type="Proteomes" id="UP000549695"/>
    </source>
</evidence>
<dbReference type="Pfam" id="PF14226">
    <property type="entry name" value="DIOX_N"/>
    <property type="match status" value="1"/>
</dbReference>
<protein>
    <submittedName>
        <fullName evidence="2">Isopenicillin N synthase-like dioxygenase</fullName>
    </submittedName>
</protein>
<sequence>MPVRHPVEGTVPPPATDRLPVVDLSRFRAGPDERAAFLAELRRAAREAGFFSVTDHGLPDDVLTGTDAPARRFFSRATGRTR</sequence>
<dbReference type="InterPro" id="IPR027443">
    <property type="entry name" value="IPNS-like_sf"/>
</dbReference>
<dbReference type="Gene3D" id="2.60.120.330">
    <property type="entry name" value="B-lactam Antibiotic, Isopenicillin N Synthase, Chain"/>
    <property type="match status" value="1"/>
</dbReference>
<dbReference type="RefSeq" id="WP_253066878.1">
    <property type="nucleotide sequence ID" value="NZ_BAAAJZ010000001.1"/>
</dbReference>
<evidence type="ECO:0000313" key="2">
    <source>
        <dbReference type="EMBL" id="NYG02145.1"/>
    </source>
</evidence>
<dbReference type="GeneID" id="98052193"/>
<feature type="domain" description="Non-haem dioxygenase N-terminal" evidence="1">
    <location>
        <begin position="19"/>
        <end position="75"/>
    </location>
</feature>
<dbReference type="SUPFAM" id="SSF51197">
    <property type="entry name" value="Clavaminate synthase-like"/>
    <property type="match status" value="1"/>
</dbReference>
<dbReference type="EMBL" id="JACCCZ010000001">
    <property type="protein sequence ID" value="NYG02145.1"/>
    <property type="molecule type" value="Genomic_DNA"/>
</dbReference>
<reference evidence="2 3" key="1">
    <citation type="submission" date="2020-07" db="EMBL/GenBank/DDBJ databases">
        <title>Sequencing the genomes of 1000 actinobacteria strains.</title>
        <authorList>
            <person name="Klenk H.-P."/>
        </authorList>
    </citation>
    <scope>NUCLEOTIDE SEQUENCE [LARGE SCALE GENOMIC DNA]</scope>
    <source>
        <strain evidence="2 3">DSM 44749</strain>
    </source>
</reference>
<dbReference type="InterPro" id="IPR026992">
    <property type="entry name" value="DIOX_N"/>
</dbReference>
<gene>
    <name evidence="2" type="ORF">HDA37_002430</name>
</gene>
<comment type="caution">
    <text evidence="2">The sequence shown here is derived from an EMBL/GenBank/DDBJ whole genome shotgun (WGS) entry which is preliminary data.</text>
</comment>
<keyword evidence="3" id="KW-1185">Reference proteome</keyword>
<dbReference type="Proteomes" id="UP000549695">
    <property type="component" value="Unassembled WGS sequence"/>
</dbReference>
<evidence type="ECO:0000259" key="1">
    <source>
        <dbReference type="Pfam" id="PF14226"/>
    </source>
</evidence>
<organism evidence="2 3">
    <name type="scientific">Pseudonocardia alni</name>
    <name type="common">Amycolata alni</name>
    <dbReference type="NCBI Taxonomy" id="33907"/>
    <lineage>
        <taxon>Bacteria</taxon>
        <taxon>Bacillati</taxon>
        <taxon>Actinomycetota</taxon>
        <taxon>Actinomycetes</taxon>
        <taxon>Pseudonocardiales</taxon>
        <taxon>Pseudonocardiaceae</taxon>
        <taxon>Pseudonocardia</taxon>
    </lineage>
</organism>
<name>A0A852W745_PSEA5</name>
<dbReference type="AlphaFoldDB" id="A0A852W745"/>
<accession>A0A852W745</accession>
<proteinExistence type="predicted"/>